<feature type="transmembrane region" description="Helical" evidence="9">
    <location>
        <begin position="55"/>
        <end position="75"/>
    </location>
</feature>
<evidence type="ECO:0000256" key="7">
    <source>
        <dbReference type="ARBA" id="ARBA00022840"/>
    </source>
</evidence>
<dbReference type="GO" id="GO:0005524">
    <property type="term" value="F:ATP binding"/>
    <property type="evidence" value="ECO:0007669"/>
    <property type="project" value="UniProtKB-KW"/>
</dbReference>
<keyword evidence="5" id="KW-0547">Nucleotide-binding</keyword>
<evidence type="ECO:0000259" key="10">
    <source>
        <dbReference type="Pfam" id="PF07730"/>
    </source>
</evidence>
<sequence>MARPSYARRMPGFLHSLTRIGSYRSLLHAAAGAAVAVPVTPFAFAAAVSVEVDSRVRALIALLALAVLMGLLGLLGPVRRLGIGLANTLLGTRVPAPEGRPDVASRLRSGLWLALHTAASGVLFTLLAFLGLGLLVPAVWLTGGQDTISLVWDGVPLGAWTIPFGLAVAFAALALTAAATLGLRTAATALLGPSDAERAALAERRAAVLAQRNRLARELHDSIGHTLTTSTIQAAAAADLVEADPAQVRRALGTIEEASRSALEDLDHVLGLLREEPATKEPARTLTEVDVLAVRARDAGLDVRLTVTGPVAALPAAVSREGYRIVQEGLTNALRHAGPGGVDVRVEAGPERLAIAVVNALPGVGPRPGRRGLAGLAERVEALRGELDAGPDGERWRLRATIPLRAGA</sequence>
<comment type="catalytic activity">
    <reaction evidence="1">
        <text>ATP + protein L-histidine = ADP + protein N-phospho-L-histidine.</text>
        <dbReference type="EC" id="2.7.13.3"/>
    </reaction>
</comment>
<evidence type="ECO:0000256" key="8">
    <source>
        <dbReference type="ARBA" id="ARBA00023012"/>
    </source>
</evidence>
<evidence type="ECO:0000256" key="2">
    <source>
        <dbReference type="ARBA" id="ARBA00012438"/>
    </source>
</evidence>
<evidence type="ECO:0000256" key="5">
    <source>
        <dbReference type="ARBA" id="ARBA00022741"/>
    </source>
</evidence>
<dbReference type="CDD" id="cd16917">
    <property type="entry name" value="HATPase_UhpB-NarQ-NarX-like"/>
    <property type="match status" value="1"/>
</dbReference>
<dbReference type="Gene3D" id="1.20.5.1930">
    <property type="match status" value="1"/>
</dbReference>
<feature type="transmembrane region" description="Helical" evidence="9">
    <location>
        <begin position="160"/>
        <end position="183"/>
    </location>
</feature>
<name>A0A6I8LJS8_9PSEU</name>
<evidence type="ECO:0000256" key="3">
    <source>
        <dbReference type="ARBA" id="ARBA00022553"/>
    </source>
</evidence>
<keyword evidence="9" id="KW-0472">Membrane</keyword>
<keyword evidence="8" id="KW-0902">Two-component regulatory system</keyword>
<keyword evidence="6 11" id="KW-0418">Kinase</keyword>
<dbReference type="SUPFAM" id="SSF55874">
    <property type="entry name" value="ATPase domain of HSP90 chaperone/DNA topoisomerase II/histidine kinase"/>
    <property type="match status" value="1"/>
</dbReference>
<dbReference type="InterPro" id="IPR036890">
    <property type="entry name" value="HATPase_C_sf"/>
</dbReference>
<dbReference type="PANTHER" id="PTHR24421">
    <property type="entry name" value="NITRATE/NITRITE SENSOR PROTEIN NARX-RELATED"/>
    <property type="match status" value="1"/>
</dbReference>
<protein>
    <recommendedName>
        <fullName evidence="2">histidine kinase</fullName>
        <ecNumber evidence="2">2.7.13.3</ecNumber>
    </recommendedName>
</protein>
<dbReference type="GO" id="GO:0000155">
    <property type="term" value="F:phosphorelay sensor kinase activity"/>
    <property type="evidence" value="ECO:0007669"/>
    <property type="project" value="InterPro"/>
</dbReference>
<evidence type="ECO:0000313" key="11">
    <source>
        <dbReference type="EMBL" id="VVJ17260.1"/>
    </source>
</evidence>
<evidence type="ECO:0000313" key="12">
    <source>
        <dbReference type="Proteomes" id="UP000399805"/>
    </source>
</evidence>
<dbReference type="EMBL" id="CABVGP010000001">
    <property type="protein sequence ID" value="VVJ17260.1"/>
    <property type="molecule type" value="Genomic_DNA"/>
</dbReference>
<dbReference type="GO" id="GO:0016020">
    <property type="term" value="C:membrane"/>
    <property type="evidence" value="ECO:0007669"/>
    <property type="project" value="InterPro"/>
</dbReference>
<keyword evidence="3" id="KW-0597">Phosphoprotein</keyword>
<dbReference type="Pfam" id="PF07730">
    <property type="entry name" value="HisKA_3"/>
    <property type="match status" value="1"/>
</dbReference>
<evidence type="ECO:0000256" key="6">
    <source>
        <dbReference type="ARBA" id="ARBA00022777"/>
    </source>
</evidence>
<keyword evidence="12" id="KW-1185">Reference proteome</keyword>
<keyword evidence="4" id="KW-0808">Transferase</keyword>
<dbReference type="AlphaFoldDB" id="A0A6I8LJS8"/>
<keyword evidence="9" id="KW-0812">Transmembrane</keyword>
<reference evidence="11 12" key="1">
    <citation type="submission" date="2019-09" db="EMBL/GenBank/DDBJ databases">
        <authorList>
            <person name="Leyn A S."/>
        </authorList>
    </citation>
    <scope>NUCLEOTIDE SEQUENCE [LARGE SCALE GENOMIC DNA]</scope>
    <source>
        <strain evidence="11">AA231_1</strain>
    </source>
</reference>
<dbReference type="EC" id="2.7.13.3" evidence="2"/>
<dbReference type="PANTHER" id="PTHR24421:SF10">
    <property type="entry name" value="NITRATE_NITRITE SENSOR PROTEIN NARQ"/>
    <property type="match status" value="1"/>
</dbReference>
<evidence type="ECO:0000256" key="1">
    <source>
        <dbReference type="ARBA" id="ARBA00000085"/>
    </source>
</evidence>
<accession>A0A6I8LJS8</accession>
<evidence type="ECO:0000256" key="4">
    <source>
        <dbReference type="ARBA" id="ARBA00022679"/>
    </source>
</evidence>
<keyword evidence="9" id="KW-1133">Transmembrane helix</keyword>
<dbReference type="Proteomes" id="UP000399805">
    <property type="component" value="Unassembled WGS sequence"/>
</dbReference>
<dbReference type="Gene3D" id="3.30.565.10">
    <property type="entry name" value="Histidine kinase-like ATPase, C-terminal domain"/>
    <property type="match status" value="1"/>
</dbReference>
<gene>
    <name evidence="11" type="ORF">AA23TX_02281</name>
</gene>
<dbReference type="InterPro" id="IPR011712">
    <property type="entry name" value="Sig_transdc_His_kin_sub3_dim/P"/>
</dbReference>
<dbReference type="GO" id="GO:0046983">
    <property type="term" value="F:protein dimerization activity"/>
    <property type="evidence" value="ECO:0007669"/>
    <property type="project" value="InterPro"/>
</dbReference>
<organism evidence="11 12">
    <name type="scientific">Amycolatopsis camponoti</name>
    <dbReference type="NCBI Taxonomy" id="2606593"/>
    <lineage>
        <taxon>Bacteria</taxon>
        <taxon>Bacillati</taxon>
        <taxon>Actinomycetota</taxon>
        <taxon>Actinomycetes</taxon>
        <taxon>Pseudonocardiales</taxon>
        <taxon>Pseudonocardiaceae</taxon>
        <taxon>Amycolatopsis</taxon>
    </lineage>
</organism>
<dbReference type="InterPro" id="IPR050482">
    <property type="entry name" value="Sensor_HK_TwoCompSys"/>
</dbReference>
<feature type="transmembrane region" description="Helical" evidence="9">
    <location>
        <begin position="110"/>
        <end position="140"/>
    </location>
</feature>
<proteinExistence type="predicted"/>
<feature type="domain" description="Signal transduction histidine kinase subgroup 3 dimerisation and phosphoacceptor" evidence="10">
    <location>
        <begin position="212"/>
        <end position="276"/>
    </location>
</feature>
<keyword evidence="7" id="KW-0067">ATP-binding</keyword>
<evidence type="ECO:0000256" key="9">
    <source>
        <dbReference type="SAM" id="Phobius"/>
    </source>
</evidence>